<feature type="transmembrane region" description="Helical" evidence="3">
    <location>
        <begin position="50"/>
        <end position="69"/>
    </location>
</feature>
<accession>A0ABV6IHI8</accession>
<dbReference type="Proteomes" id="UP001589844">
    <property type="component" value="Unassembled WGS sequence"/>
</dbReference>
<comment type="catalytic activity">
    <reaction evidence="2">
        <text>2 GTP = 3',3'-c-di-GMP + 2 diphosphate</text>
        <dbReference type="Rhea" id="RHEA:24898"/>
        <dbReference type="ChEBI" id="CHEBI:33019"/>
        <dbReference type="ChEBI" id="CHEBI:37565"/>
        <dbReference type="ChEBI" id="CHEBI:58805"/>
        <dbReference type="EC" id="2.7.7.65"/>
    </reaction>
</comment>
<keyword evidence="3" id="KW-1133">Transmembrane helix</keyword>
<dbReference type="SMART" id="SM00267">
    <property type="entry name" value="GGDEF"/>
    <property type="match status" value="1"/>
</dbReference>
<reference evidence="5 6" key="1">
    <citation type="submission" date="2024-09" db="EMBL/GenBank/DDBJ databases">
        <authorList>
            <person name="Sun Q."/>
            <person name="Mori K."/>
        </authorList>
    </citation>
    <scope>NUCLEOTIDE SEQUENCE [LARGE SCALE GENOMIC DNA]</scope>
    <source>
        <strain evidence="5 6">CCM 8677</strain>
    </source>
</reference>
<proteinExistence type="predicted"/>
<dbReference type="InterPro" id="IPR029787">
    <property type="entry name" value="Nucleotide_cyclase"/>
</dbReference>
<evidence type="ECO:0000313" key="5">
    <source>
        <dbReference type="EMBL" id="MFC0351302.1"/>
    </source>
</evidence>
<keyword evidence="6" id="KW-1185">Reference proteome</keyword>
<dbReference type="InterPro" id="IPR000160">
    <property type="entry name" value="GGDEF_dom"/>
</dbReference>
<name>A0ABV6IHI8_9BURK</name>
<dbReference type="PANTHER" id="PTHR45138:SF9">
    <property type="entry name" value="DIGUANYLATE CYCLASE DGCM-RELATED"/>
    <property type="match status" value="1"/>
</dbReference>
<keyword evidence="5" id="KW-0808">Transferase</keyword>
<dbReference type="Pfam" id="PF00990">
    <property type="entry name" value="GGDEF"/>
    <property type="match status" value="1"/>
</dbReference>
<organism evidence="5 6">
    <name type="scientific">Undibacterium danionis</name>
    <dbReference type="NCBI Taxonomy" id="1812100"/>
    <lineage>
        <taxon>Bacteria</taxon>
        <taxon>Pseudomonadati</taxon>
        <taxon>Pseudomonadota</taxon>
        <taxon>Betaproteobacteria</taxon>
        <taxon>Burkholderiales</taxon>
        <taxon>Oxalobacteraceae</taxon>
        <taxon>Undibacterium</taxon>
    </lineage>
</organism>
<evidence type="ECO:0000256" key="2">
    <source>
        <dbReference type="ARBA" id="ARBA00034247"/>
    </source>
</evidence>
<dbReference type="PROSITE" id="PS50887">
    <property type="entry name" value="GGDEF"/>
    <property type="match status" value="1"/>
</dbReference>
<feature type="domain" description="GGDEF" evidence="4">
    <location>
        <begin position="222"/>
        <end position="356"/>
    </location>
</feature>
<dbReference type="PANTHER" id="PTHR45138">
    <property type="entry name" value="REGULATORY COMPONENTS OF SENSORY TRANSDUCTION SYSTEM"/>
    <property type="match status" value="1"/>
</dbReference>
<keyword evidence="3" id="KW-0812">Transmembrane</keyword>
<dbReference type="InterPro" id="IPR050469">
    <property type="entry name" value="Diguanylate_Cyclase"/>
</dbReference>
<dbReference type="CDD" id="cd01949">
    <property type="entry name" value="GGDEF"/>
    <property type="match status" value="1"/>
</dbReference>
<protein>
    <recommendedName>
        <fullName evidence="1">diguanylate cyclase</fullName>
        <ecNumber evidence="1">2.7.7.65</ecNumber>
    </recommendedName>
</protein>
<evidence type="ECO:0000256" key="1">
    <source>
        <dbReference type="ARBA" id="ARBA00012528"/>
    </source>
</evidence>
<sequence length="358" mass="39792">MKLRFSCDFKGNLSRAERLLATYRIWVLIALILYFQVVEAFHKNTDLQHALYLVGVHGLAAILWLAFILRDILRQIELRIGITLLFDIIVFSVGMNYAGEVYAVAIPLPLMLSIVSGLNFGIRWGQFSAVLSAMLTSFAMALSPYWSSMPYLSIGIVLTILLVPIYIFVLASRAISERMESELRAEALEKAIKTDSLTGALNRLGLVQELEQLLSRINRSDLKCAVLVIDLDGFKLINDIAGHAAGNEILRQVTECMRNCIRASDCVARFGGDEYAIVLGSLQAYDDAHRIADKIIESIMALRIANHDDLRVGASIGICYLPHPEIQSIEDAIEAADMLMYISKRTGKGKFTAQFMGV</sequence>
<keyword evidence="3" id="KW-0472">Membrane</keyword>
<evidence type="ECO:0000259" key="4">
    <source>
        <dbReference type="PROSITE" id="PS50887"/>
    </source>
</evidence>
<evidence type="ECO:0000256" key="3">
    <source>
        <dbReference type="SAM" id="Phobius"/>
    </source>
</evidence>
<feature type="transmembrane region" description="Helical" evidence="3">
    <location>
        <begin position="101"/>
        <end position="120"/>
    </location>
</feature>
<feature type="transmembrane region" description="Helical" evidence="3">
    <location>
        <begin position="76"/>
        <end position="95"/>
    </location>
</feature>
<dbReference type="GO" id="GO:0052621">
    <property type="term" value="F:diguanylate cyclase activity"/>
    <property type="evidence" value="ECO:0007669"/>
    <property type="project" value="UniProtKB-EC"/>
</dbReference>
<feature type="transmembrane region" description="Helical" evidence="3">
    <location>
        <begin position="21"/>
        <end position="38"/>
    </location>
</feature>
<dbReference type="EC" id="2.7.7.65" evidence="1"/>
<dbReference type="InterPro" id="IPR043128">
    <property type="entry name" value="Rev_trsase/Diguanyl_cyclase"/>
</dbReference>
<evidence type="ECO:0000313" key="6">
    <source>
        <dbReference type="Proteomes" id="UP001589844"/>
    </source>
</evidence>
<gene>
    <name evidence="5" type="ORF">ACFFJH_15895</name>
</gene>
<comment type="caution">
    <text evidence="5">The sequence shown here is derived from an EMBL/GenBank/DDBJ whole genome shotgun (WGS) entry which is preliminary data.</text>
</comment>
<keyword evidence="5" id="KW-0548">Nucleotidyltransferase</keyword>
<feature type="transmembrane region" description="Helical" evidence="3">
    <location>
        <begin position="152"/>
        <end position="171"/>
    </location>
</feature>
<feature type="transmembrane region" description="Helical" evidence="3">
    <location>
        <begin position="127"/>
        <end position="146"/>
    </location>
</feature>
<dbReference type="Gene3D" id="3.30.70.270">
    <property type="match status" value="1"/>
</dbReference>
<dbReference type="SUPFAM" id="SSF55073">
    <property type="entry name" value="Nucleotide cyclase"/>
    <property type="match status" value="1"/>
</dbReference>
<dbReference type="NCBIfam" id="TIGR00254">
    <property type="entry name" value="GGDEF"/>
    <property type="match status" value="1"/>
</dbReference>
<dbReference type="EMBL" id="JBHLXJ010000017">
    <property type="protein sequence ID" value="MFC0351302.1"/>
    <property type="molecule type" value="Genomic_DNA"/>
</dbReference>